<dbReference type="PANTHER" id="PTHR35789">
    <property type="entry name" value="SPORE GERMINATION PROTEIN B3"/>
    <property type="match status" value="1"/>
</dbReference>
<evidence type="ECO:0000256" key="7">
    <source>
        <dbReference type="ARBA" id="ARBA00023288"/>
    </source>
</evidence>
<gene>
    <name evidence="11" type="ORF">QYB97_04575</name>
</gene>
<evidence type="ECO:0000313" key="12">
    <source>
        <dbReference type="Proteomes" id="UP001172721"/>
    </source>
</evidence>
<dbReference type="EMBL" id="JAUHTR010000001">
    <property type="protein sequence ID" value="MDN4523734.1"/>
    <property type="molecule type" value="Genomic_DNA"/>
</dbReference>
<evidence type="ECO:0000259" key="9">
    <source>
        <dbReference type="Pfam" id="PF05504"/>
    </source>
</evidence>
<dbReference type="RefSeq" id="WP_301164746.1">
    <property type="nucleotide sequence ID" value="NZ_JAUHTR010000001.1"/>
</dbReference>
<reference evidence="11" key="1">
    <citation type="submission" date="2023-07" db="EMBL/GenBank/DDBJ databases">
        <title>Fictibacillus sp. isolated from freshwater pond.</title>
        <authorList>
            <person name="Kirdat K."/>
            <person name="Bhat A."/>
            <person name="Mourya A."/>
            <person name="Yadav A."/>
        </authorList>
    </citation>
    <scope>NUCLEOTIDE SEQUENCE</scope>
    <source>
        <strain evidence="11">NE201</strain>
    </source>
</reference>
<evidence type="ECO:0000256" key="2">
    <source>
        <dbReference type="ARBA" id="ARBA00007886"/>
    </source>
</evidence>
<evidence type="ECO:0000259" key="10">
    <source>
        <dbReference type="Pfam" id="PF25198"/>
    </source>
</evidence>
<evidence type="ECO:0000256" key="4">
    <source>
        <dbReference type="ARBA" id="ARBA00022729"/>
    </source>
</evidence>
<dbReference type="InterPro" id="IPR008844">
    <property type="entry name" value="Spore_GerAC-like"/>
</dbReference>
<keyword evidence="5" id="KW-0472">Membrane</keyword>
<organism evidence="11 12">
    <name type="scientific">Fictibacillus fluitans</name>
    <dbReference type="NCBI Taxonomy" id="3058422"/>
    <lineage>
        <taxon>Bacteria</taxon>
        <taxon>Bacillati</taxon>
        <taxon>Bacillota</taxon>
        <taxon>Bacilli</taxon>
        <taxon>Bacillales</taxon>
        <taxon>Fictibacillaceae</taxon>
        <taxon>Fictibacillus</taxon>
    </lineage>
</organism>
<feature type="region of interest" description="Disordered" evidence="8">
    <location>
        <begin position="51"/>
        <end position="73"/>
    </location>
</feature>
<feature type="domain" description="Spore germination protein N-terminal" evidence="10">
    <location>
        <begin position="18"/>
        <end position="189"/>
    </location>
</feature>
<comment type="similarity">
    <text evidence="2">Belongs to the GerABKC lipoprotein family.</text>
</comment>
<sequence length="374" mass="41975">MKITCIVLVLLLLAGCWDQRLLKNARLIYSVAIDLKDDGKLFSSVTIRSVQESGGGQGGSVPVNDYLSATGNTPRQMRQNMDSKLSGEFEASKNRMILLGEKLSYQDIYPILDIFYRDPKSSLGASVAIVDGKADEITRMKQKDEVLIGEYVFTLLKSGERDTYIPKQNVQTICPILFDPGRDLALPYIYKSHSEIPTVGIKGLALMENHQYSGVYLNKTESSLMLLMSNQKGKIARFTKKVKPSEKNRISQYITIDVLDEKAKLQIQKTASGKIRVHVPLQLKVEAIEYPIDHLIDKKTVLALNKKLSGILTKDANRTLNKMQKANSDTLGIGRELMAYHPDLWNKTDWEKDYPEIDLSAKVTVNIVDHGIIN</sequence>
<keyword evidence="7" id="KW-0449">Lipoprotein</keyword>
<proteinExistence type="inferred from homology"/>
<dbReference type="Pfam" id="PF05504">
    <property type="entry name" value="Spore_GerAC"/>
    <property type="match status" value="1"/>
</dbReference>
<dbReference type="Pfam" id="PF25198">
    <property type="entry name" value="Spore_GerAC_N"/>
    <property type="match status" value="1"/>
</dbReference>
<comment type="caution">
    <text evidence="11">The sequence shown here is derived from an EMBL/GenBank/DDBJ whole genome shotgun (WGS) entry which is preliminary data.</text>
</comment>
<evidence type="ECO:0000256" key="6">
    <source>
        <dbReference type="ARBA" id="ARBA00023139"/>
    </source>
</evidence>
<evidence type="ECO:0000256" key="3">
    <source>
        <dbReference type="ARBA" id="ARBA00022544"/>
    </source>
</evidence>
<dbReference type="PROSITE" id="PS51257">
    <property type="entry name" value="PROKAR_LIPOPROTEIN"/>
    <property type="match status" value="1"/>
</dbReference>
<keyword evidence="3" id="KW-0309">Germination</keyword>
<evidence type="ECO:0000313" key="11">
    <source>
        <dbReference type="EMBL" id="MDN4523734.1"/>
    </source>
</evidence>
<evidence type="ECO:0000256" key="5">
    <source>
        <dbReference type="ARBA" id="ARBA00023136"/>
    </source>
</evidence>
<evidence type="ECO:0000256" key="1">
    <source>
        <dbReference type="ARBA" id="ARBA00004635"/>
    </source>
</evidence>
<dbReference type="PANTHER" id="PTHR35789:SF1">
    <property type="entry name" value="SPORE GERMINATION PROTEIN B3"/>
    <property type="match status" value="1"/>
</dbReference>
<comment type="subcellular location">
    <subcellularLocation>
        <location evidence="1">Membrane</location>
        <topology evidence="1">Lipid-anchor</topology>
    </subcellularLocation>
</comment>
<dbReference type="Gene3D" id="3.30.300.210">
    <property type="entry name" value="Nutrient germinant receptor protein C, domain 3"/>
    <property type="match status" value="1"/>
</dbReference>
<keyword evidence="12" id="KW-1185">Reference proteome</keyword>
<evidence type="ECO:0000256" key="8">
    <source>
        <dbReference type="SAM" id="MobiDB-lite"/>
    </source>
</evidence>
<dbReference type="InterPro" id="IPR057336">
    <property type="entry name" value="GerAC_N"/>
</dbReference>
<dbReference type="NCBIfam" id="TIGR02887">
    <property type="entry name" value="spore_ger_x_C"/>
    <property type="match status" value="1"/>
</dbReference>
<dbReference type="InterPro" id="IPR038501">
    <property type="entry name" value="Spore_GerAC_C_sf"/>
</dbReference>
<keyword evidence="4" id="KW-0732">Signal</keyword>
<keyword evidence="6" id="KW-0564">Palmitate</keyword>
<feature type="domain" description="Spore germination GerAC-like C-terminal" evidence="9">
    <location>
        <begin position="203"/>
        <end position="371"/>
    </location>
</feature>
<protein>
    <submittedName>
        <fullName evidence="11">Ger(X)C family spore germination protein</fullName>
    </submittedName>
</protein>
<dbReference type="Proteomes" id="UP001172721">
    <property type="component" value="Unassembled WGS sequence"/>
</dbReference>
<dbReference type="InterPro" id="IPR046953">
    <property type="entry name" value="Spore_GerAC-like_C"/>
</dbReference>
<accession>A0ABT8HSK8</accession>
<name>A0ABT8HSK8_9BACL</name>